<evidence type="ECO:0000256" key="1">
    <source>
        <dbReference type="SAM" id="MobiDB-lite"/>
    </source>
</evidence>
<protein>
    <submittedName>
        <fullName evidence="3">Uncharacterized protein</fullName>
    </submittedName>
</protein>
<accession>A0A9P7Q5I4</accession>
<proteinExistence type="predicted"/>
<evidence type="ECO:0000313" key="3">
    <source>
        <dbReference type="EMBL" id="KAG6119438.1"/>
    </source>
</evidence>
<feature type="region of interest" description="Disordered" evidence="1">
    <location>
        <begin position="50"/>
        <end position="69"/>
    </location>
</feature>
<gene>
    <name evidence="3" type="ORF">E4U13_007652</name>
</gene>
<evidence type="ECO:0000313" key="4">
    <source>
        <dbReference type="Proteomes" id="UP000732380"/>
    </source>
</evidence>
<name>A0A9P7Q5I4_9HYPO</name>
<keyword evidence="2" id="KW-0732">Signal</keyword>
<reference evidence="3 4" key="1">
    <citation type="journal article" date="2020" name="bioRxiv">
        <title>Whole genome comparisons of ergot fungi reveals the divergence and evolution of species within the genus Claviceps are the result of varying mechanisms driving genome evolution and host range expansion.</title>
        <authorList>
            <person name="Wyka S.A."/>
            <person name="Mondo S.J."/>
            <person name="Liu M."/>
            <person name="Dettman J."/>
            <person name="Nalam V."/>
            <person name="Broders K.D."/>
        </authorList>
    </citation>
    <scope>NUCLEOTIDE SEQUENCE [LARGE SCALE GENOMIC DNA]</scope>
    <source>
        <strain evidence="3 4">LM576</strain>
    </source>
</reference>
<comment type="caution">
    <text evidence="3">The sequence shown here is derived from an EMBL/GenBank/DDBJ whole genome shotgun (WGS) entry which is preliminary data.</text>
</comment>
<organism evidence="3 4">
    <name type="scientific">Claviceps humidiphila</name>
    <dbReference type="NCBI Taxonomy" id="1294629"/>
    <lineage>
        <taxon>Eukaryota</taxon>
        <taxon>Fungi</taxon>
        <taxon>Dikarya</taxon>
        <taxon>Ascomycota</taxon>
        <taxon>Pezizomycotina</taxon>
        <taxon>Sordariomycetes</taxon>
        <taxon>Hypocreomycetidae</taxon>
        <taxon>Hypocreales</taxon>
        <taxon>Clavicipitaceae</taxon>
        <taxon>Claviceps</taxon>
    </lineage>
</organism>
<evidence type="ECO:0000256" key="2">
    <source>
        <dbReference type="SAM" id="SignalP"/>
    </source>
</evidence>
<dbReference type="EMBL" id="SRQM01000078">
    <property type="protein sequence ID" value="KAG6119438.1"/>
    <property type="molecule type" value="Genomic_DNA"/>
</dbReference>
<feature type="signal peptide" evidence="2">
    <location>
        <begin position="1"/>
        <end position="15"/>
    </location>
</feature>
<dbReference type="AlphaFoldDB" id="A0A9P7Q5I4"/>
<sequence length="192" mass="21370">MRFFVALAFACGTLATAVQVQPLRTAAETHDMLSSEPDVQGAGLGIETAPEMAGLKARDEKPRKSESLNKRKRPYVYLRNVMIPHYSNDGGLPDTQTIDFHGVSIDFMMAKREIEQGNDVTTRWDCEAILIMNTGPMRRFVTVDENVTAGTRVSVRPLFRAFISRRTVQVVEIPQDLLQFELGVTSVPGDRG</sequence>
<feature type="chain" id="PRO_5040125616" evidence="2">
    <location>
        <begin position="16"/>
        <end position="192"/>
    </location>
</feature>
<dbReference type="Proteomes" id="UP000732380">
    <property type="component" value="Unassembled WGS sequence"/>
</dbReference>
<keyword evidence="4" id="KW-1185">Reference proteome</keyword>
<feature type="compositionally biased region" description="Basic and acidic residues" evidence="1">
    <location>
        <begin position="56"/>
        <end position="69"/>
    </location>
</feature>